<organism evidence="1 2">
    <name type="scientific">Mycolicibacillus parakoreensis</name>
    <dbReference type="NCBI Taxonomy" id="1069221"/>
    <lineage>
        <taxon>Bacteria</taxon>
        <taxon>Bacillati</taxon>
        <taxon>Actinomycetota</taxon>
        <taxon>Actinomycetes</taxon>
        <taxon>Mycobacteriales</taxon>
        <taxon>Mycobacteriaceae</taxon>
        <taxon>Mycolicibacillus</taxon>
    </lineage>
</organism>
<dbReference type="CDD" id="cd07067">
    <property type="entry name" value="HP_PGM_like"/>
    <property type="match status" value="1"/>
</dbReference>
<sequence length="190" mass="20439">MGTATRVYLARHGRTALNAHGQLRGLSDPPLDDVGRAEVARLAETLAVFAARIVVCSPLQRAVATARAIGAAAAVEVHIDDRLNDRDYGPQTGKRRVDVERRYGSVDAAPGVEPLTTLEARSRQAFSELVDELAPGPIVMVSHDAFNRALLGQLDPRLADVDQATACWNQLSLVDGTWKVDAYNRTADSG</sequence>
<accession>A0ABY3TVN6</accession>
<dbReference type="PANTHER" id="PTHR48100:SF44">
    <property type="entry name" value="PHOSPHATASE C1620.13-RELATED"/>
    <property type="match status" value="1"/>
</dbReference>
<dbReference type="RefSeq" id="WP_240169993.1">
    <property type="nucleotide sequence ID" value="NZ_CP092365.1"/>
</dbReference>
<dbReference type="InterPro" id="IPR050275">
    <property type="entry name" value="PGM_Phosphatase"/>
</dbReference>
<dbReference type="Gene3D" id="3.40.50.1240">
    <property type="entry name" value="Phosphoglycerate mutase-like"/>
    <property type="match status" value="1"/>
</dbReference>
<dbReference type="Pfam" id="PF00300">
    <property type="entry name" value="His_Phos_1"/>
    <property type="match status" value="1"/>
</dbReference>
<dbReference type="Proteomes" id="UP001055200">
    <property type="component" value="Chromosome"/>
</dbReference>
<dbReference type="InterPro" id="IPR029033">
    <property type="entry name" value="His_PPase_superfam"/>
</dbReference>
<evidence type="ECO:0000313" key="1">
    <source>
        <dbReference type="EMBL" id="ULN51710.1"/>
    </source>
</evidence>
<dbReference type="PANTHER" id="PTHR48100">
    <property type="entry name" value="BROAD-SPECIFICITY PHOSPHATASE YOR283W-RELATED"/>
    <property type="match status" value="1"/>
</dbReference>
<dbReference type="InterPro" id="IPR013078">
    <property type="entry name" value="His_Pase_superF_clade-1"/>
</dbReference>
<protein>
    <submittedName>
        <fullName evidence="1">Histidine phosphatase family protein</fullName>
    </submittedName>
</protein>
<reference evidence="1" key="1">
    <citation type="submission" date="2022-08" db="EMBL/GenBank/DDBJ databases">
        <title>Complete genome sequence of 14 non-tuberculosis mycobacteria type-strains.</title>
        <authorList>
            <person name="Igarashi Y."/>
            <person name="Osugi A."/>
            <person name="Mitarai S."/>
        </authorList>
    </citation>
    <scope>NUCLEOTIDE SEQUENCE</scope>
    <source>
        <strain evidence="1">DSM 45575</strain>
    </source>
</reference>
<gene>
    <name evidence="1" type="ORF">MIU77_12480</name>
</gene>
<dbReference type="EMBL" id="CP092365">
    <property type="protein sequence ID" value="ULN51710.1"/>
    <property type="molecule type" value="Genomic_DNA"/>
</dbReference>
<evidence type="ECO:0000313" key="2">
    <source>
        <dbReference type="Proteomes" id="UP001055200"/>
    </source>
</evidence>
<dbReference type="SUPFAM" id="SSF53254">
    <property type="entry name" value="Phosphoglycerate mutase-like"/>
    <property type="match status" value="1"/>
</dbReference>
<dbReference type="SMART" id="SM00855">
    <property type="entry name" value="PGAM"/>
    <property type="match status" value="1"/>
</dbReference>
<name>A0ABY3TVN6_9MYCO</name>
<keyword evidence="2" id="KW-1185">Reference proteome</keyword>
<proteinExistence type="predicted"/>